<comment type="caution">
    <text evidence="3">The sequence shown here is derived from an EMBL/GenBank/DDBJ whole genome shotgun (WGS) entry which is preliminary data.</text>
</comment>
<reference evidence="3 4" key="1">
    <citation type="journal article" date="2014" name="FEMS Microbiol. Lett.">
        <title>Genome sequencing analysis reveals virulence-related gene content of Ochrobactrum intermedium strain 229E, a urease-positive strain isolated from the human gastric niche.</title>
        <authorList>
            <person name="Kulkarni G.J."/>
            <person name="Shetty S."/>
            <person name="Dharne M.S."/>
            <person name="Shouche Y.S."/>
        </authorList>
    </citation>
    <scope>NUCLEOTIDE SEQUENCE [LARGE SCALE GENOMIC DNA]</scope>
    <source>
        <strain evidence="3 4">229E</strain>
    </source>
</reference>
<dbReference type="Gene3D" id="3.30.360.10">
    <property type="entry name" value="Dihydrodipicolinate Reductase, domain 2"/>
    <property type="match status" value="1"/>
</dbReference>
<dbReference type="InterPro" id="IPR051317">
    <property type="entry name" value="Gfo/Idh/MocA_oxidoreduct"/>
</dbReference>
<gene>
    <name evidence="3" type="ORF">Q644_04950</name>
</gene>
<evidence type="ECO:0000259" key="1">
    <source>
        <dbReference type="Pfam" id="PF01408"/>
    </source>
</evidence>
<evidence type="ECO:0000313" key="3">
    <source>
        <dbReference type="EMBL" id="ERM00374.1"/>
    </source>
</evidence>
<evidence type="ECO:0000259" key="2">
    <source>
        <dbReference type="Pfam" id="PF22725"/>
    </source>
</evidence>
<evidence type="ECO:0000313" key="4">
    <source>
        <dbReference type="Proteomes" id="UP000016842"/>
    </source>
</evidence>
<dbReference type="AlphaFoldDB" id="U4V6U1"/>
<proteinExistence type="predicted"/>
<name>U4V6U1_9HYPH</name>
<sequence length="345" mass="37589">MAELNGALIGCGFFAINQMHAWKDVSGAKIEAICDRDPERLKIVGDQFGIERRYTDAKALFADGGIDFVDIATTVASHRALVELAAAHKVPAICQKPFAKTLDDAKAMVKVCDEVGIPLMVHENFRWQTPIQAVRTALDSGVIGASFWGRFSFRSGFDVFSGQPYLAEGERFIIEDLGIHTLDIARFILGDVTSLVARTKRVNPKIKGEDVATILMDHENGATSVVDVSYATKHETDPFPETLIELDGTEGSIRLYQGYRLEVITSGGGTTVSDVSPKLLSWASRPWHNIQESVFAIQQHWVDKLASGAETSTSGADNLKTFALVEAAYDSAASGNRIDIKALLK</sequence>
<dbReference type="InterPro" id="IPR036291">
    <property type="entry name" value="NAD(P)-bd_dom_sf"/>
</dbReference>
<dbReference type="InterPro" id="IPR055170">
    <property type="entry name" value="GFO_IDH_MocA-like_dom"/>
</dbReference>
<dbReference type="PATRIC" id="fig|1337887.3.peg.4362"/>
<dbReference type="Proteomes" id="UP000016842">
    <property type="component" value="Unassembled WGS sequence"/>
</dbReference>
<accession>U4V6U1</accession>
<organism evidence="3 4">
    <name type="scientific">Brucella intermedia 229E</name>
    <dbReference type="NCBI Taxonomy" id="1337887"/>
    <lineage>
        <taxon>Bacteria</taxon>
        <taxon>Pseudomonadati</taxon>
        <taxon>Pseudomonadota</taxon>
        <taxon>Alphaproteobacteria</taxon>
        <taxon>Hyphomicrobiales</taxon>
        <taxon>Brucellaceae</taxon>
        <taxon>Brucella/Ochrobactrum group</taxon>
        <taxon>Brucella</taxon>
    </lineage>
</organism>
<dbReference type="PANTHER" id="PTHR43708:SF8">
    <property type="entry name" value="OXIDOREDUCTASE"/>
    <property type="match status" value="1"/>
</dbReference>
<dbReference type="SUPFAM" id="SSF51735">
    <property type="entry name" value="NAD(P)-binding Rossmann-fold domains"/>
    <property type="match status" value="1"/>
</dbReference>
<protein>
    <submittedName>
        <fullName evidence="3">Oxidoreductase</fullName>
    </submittedName>
</protein>
<feature type="domain" description="GFO/IDH/MocA-like oxidoreductase" evidence="2">
    <location>
        <begin position="131"/>
        <end position="254"/>
    </location>
</feature>
<dbReference type="SUPFAM" id="SSF55347">
    <property type="entry name" value="Glyceraldehyde-3-phosphate dehydrogenase-like, C-terminal domain"/>
    <property type="match status" value="1"/>
</dbReference>
<dbReference type="Gene3D" id="3.40.50.720">
    <property type="entry name" value="NAD(P)-binding Rossmann-like Domain"/>
    <property type="match status" value="1"/>
</dbReference>
<feature type="domain" description="Gfo/Idh/MocA-like oxidoreductase N-terminal" evidence="1">
    <location>
        <begin position="6"/>
        <end position="121"/>
    </location>
</feature>
<dbReference type="InterPro" id="IPR000683">
    <property type="entry name" value="Gfo/Idh/MocA-like_OxRdtase_N"/>
</dbReference>
<dbReference type="EMBL" id="ASXJ01000323">
    <property type="protein sequence ID" value="ERM00374.1"/>
    <property type="molecule type" value="Genomic_DNA"/>
</dbReference>
<dbReference type="Pfam" id="PF01408">
    <property type="entry name" value="GFO_IDH_MocA"/>
    <property type="match status" value="1"/>
</dbReference>
<dbReference type="PANTHER" id="PTHR43708">
    <property type="entry name" value="CONSERVED EXPRESSED OXIDOREDUCTASE (EUROFUNG)"/>
    <property type="match status" value="1"/>
</dbReference>
<dbReference type="GO" id="GO:0000166">
    <property type="term" value="F:nucleotide binding"/>
    <property type="evidence" value="ECO:0007669"/>
    <property type="project" value="InterPro"/>
</dbReference>
<dbReference type="Pfam" id="PF22725">
    <property type="entry name" value="GFO_IDH_MocA_C3"/>
    <property type="match status" value="1"/>
</dbReference>